<proteinExistence type="predicted"/>
<dbReference type="RefSeq" id="WP_160763600.1">
    <property type="nucleotide sequence ID" value="NZ_WUPT01000001.1"/>
</dbReference>
<organism evidence="1 2">
    <name type="scientific">Kangsaoukella pontilimi</name>
    <dbReference type="NCBI Taxonomy" id="2691042"/>
    <lineage>
        <taxon>Bacteria</taxon>
        <taxon>Pseudomonadati</taxon>
        <taxon>Pseudomonadota</taxon>
        <taxon>Alphaproteobacteria</taxon>
        <taxon>Rhodobacterales</taxon>
        <taxon>Paracoccaceae</taxon>
        <taxon>Kangsaoukella</taxon>
    </lineage>
</organism>
<dbReference type="EMBL" id="WUPT01000001">
    <property type="protein sequence ID" value="MXQ07741.1"/>
    <property type="molecule type" value="Genomic_DNA"/>
</dbReference>
<dbReference type="SUPFAM" id="SSF54909">
    <property type="entry name" value="Dimeric alpha+beta barrel"/>
    <property type="match status" value="1"/>
</dbReference>
<evidence type="ECO:0000313" key="2">
    <source>
        <dbReference type="Proteomes" id="UP000480350"/>
    </source>
</evidence>
<keyword evidence="2" id="KW-1185">Reference proteome</keyword>
<dbReference type="AlphaFoldDB" id="A0A7C9J2S0"/>
<dbReference type="Gene3D" id="3.30.70.100">
    <property type="match status" value="1"/>
</dbReference>
<dbReference type="InterPro" id="IPR011008">
    <property type="entry name" value="Dimeric_a/b-barrel"/>
</dbReference>
<sequence>MSTQPATITAEGAGPVLEIVTFRLLDGTDEAAFLTAAAGTEALLRERGSLVRRALVRDADGLWTDVVEWTSIEAAMAAAEAVMSHPDFAPFGAMIDPGTVTMRHAPIRWRMD</sequence>
<gene>
    <name evidence="1" type="ORF">GQ651_07770</name>
</gene>
<evidence type="ECO:0000313" key="1">
    <source>
        <dbReference type="EMBL" id="MXQ07741.1"/>
    </source>
</evidence>
<comment type="caution">
    <text evidence="1">The sequence shown here is derived from an EMBL/GenBank/DDBJ whole genome shotgun (WGS) entry which is preliminary data.</text>
</comment>
<reference evidence="1 2" key="2">
    <citation type="submission" date="2020-03" db="EMBL/GenBank/DDBJ databases">
        <title>Kangsaoukella pontilimi gen. nov., sp. nov., a new member of the family Rhodobacteraceae isolated from a tidal mudflat.</title>
        <authorList>
            <person name="Kim I.S."/>
        </authorList>
    </citation>
    <scope>NUCLEOTIDE SEQUENCE [LARGE SCALE GENOMIC DNA]</scope>
    <source>
        <strain evidence="1 2">GH1-50</strain>
    </source>
</reference>
<accession>A0A7C9J2S0</accession>
<protein>
    <recommendedName>
        <fullName evidence="3">Antibiotic biosynthesis monooxygenase</fullName>
    </recommendedName>
</protein>
<reference evidence="1 2" key="1">
    <citation type="submission" date="2019-12" db="EMBL/GenBank/DDBJ databases">
        <authorList>
            <person name="Lee S.D."/>
        </authorList>
    </citation>
    <scope>NUCLEOTIDE SEQUENCE [LARGE SCALE GENOMIC DNA]</scope>
    <source>
        <strain evidence="1 2">GH1-50</strain>
    </source>
</reference>
<dbReference type="Proteomes" id="UP000480350">
    <property type="component" value="Unassembled WGS sequence"/>
</dbReference>
<name>A0A7C9J2S0_9RHOB</name>
<evidence type="ECO:0008006" key="3">
    <source>
        <dbReference type="Google" id="ProtNLM"/>
    </source>
</evidence>